<evidence type="ECO:0000256" key="1">
    <source>
        <dbReference type="SAM" id="MobiDB-lite"/>
    </source>
</evidence>
<accession>A0A8J7W2Y3</accession>
<dbReference type="Proteomes" id="UP000675664">
    <property type="component" value="Unassembled WGS sequence"/>
</dbReference>
<proteinExistence type="predicted"/>
<feature type="region of interest" description="Disordered" evidence="1">
    <location>
        <begin position="1"/>
        <end position="28"/>
    </location>
</feature>
<feature type="compositionally biased region" description="Basic and acidic residues" evidence="1">
    <location>
        <begin position="1"/>
        <end position="11"/>
    </location>
</feature>
<dbReference type="EMBL" id="JAGSND010000006">
    <property type="protein sequence ID" value="MBR0598305.1"/>
    <property type="molecule type" value="Genomic_DNA"/>
</dbReference>
<evidence type="ECO:0000313" key="3">
    <source>
        <dbReference type="Proteomes" id="UP000675664"/>
    </source>
</evidence>
<evidence type="ECO:0000313" key="2">
    <source>
        <dbReference type="EMBL" id="MBR0598305.1"/>
    </source>
</evidence>
<feature type="compositionally biased region" description="Basic residues" evidence="1">
    <location>
        <begin position="12"/>
        <end position="22"/>
    </location>
</feature>
<dbReference type="RefSeq" id="WP_227018434.1">
    <property type="nucleotide sequence ID" value="NZ_JAGSND010000006.1"/>
</dbReference>
<organism evidence="2 3">
    <name type="scientific">Sinanaerobacter chloroacetimidivorans</name>
    <dbReference type="NCBI Taxonomy" id="2818044"/>
    <lineage>
        <taxon>Bacteria</taxon>
        <taxon>Bacillati</taxon>
        <taxon>Bacillota</taxon>
        <taxon>Clostridia</taxon>
        <taxon>Peptostreptococcales</taxon>
        <taxon>Anaerovoracaceae</taxon>
        <taxon>Sinanaerobacter</taxon>
    </lineage>
</organism>
<keyword evidence="3" id="KW-1185">Reference proteome</keyword>
<reference evidence="2" key="1">
    <citation type="submission" date="2021-04" db="EMBL/GenBank/DDBJ databases">
        <title>Sinoanaerobacter chloroacetimidivorans sp. nov., an obligate anaerobic bacterium isolated from anaerobic sludge.</title>
        <authorList>
            <person name="Bao Y."/>
        </authorList>
    </citation>
    <scope>NUCLEOTIDE SEQUENCE</scope>
    <source>
        <strain evidence="2">BAD-6</strain>
    </source>
</reference>
<dbReference type="AlphaFoldDB" id="A0A8J7W2Y3"/>
<reference evidence="2" key="2">
    <citation type="submission" date="2021-04" db="EMBL/GenBank/DDBJ databases">
        <authorList>
            <person name="Liu J."/>
        </authorList>
    </citation>
    <scope>NUCLEOTIDE SEQUENCE</scope>
    <source>
        <strain evidence="2">BAD-6</strain>
    </source>
</reference>
<comment type="caution">
    <text evidence="2">The sequence shown here is derived from an EMBL/GenBank/DDBJ whole genome shotgun (WGS) entry which is preliminary data.</text>
</comment>
<sequence length="46" mass="5225">MKTETIKEIGKRMGKQRGKSHNFYHDSKGSSGILKKFLSGLSKKEK</sequence>
<gene>
    <name evidence="2" type="ORF">KCX82_10500</name>
</gene>
<name>A0A8J7W2Y3_9FIRM</name>
<protein>
    <submittedName>
        <fullName evidence="2">Uncharacterized protein</fullName>
    </submittedName>
</protein>